<dbReference type="InterPro" id="IPR036259">
    <property type="entry name" value="MFS_trans_sf"/>
</dbReference>
<proteinExistence type="predicted"/>
<reference evidence="5" key="1">
    <citation type="submission" date="2020-04" db="EMBL/GenBank/DDBJ databases">
        <authorList>
            <person name="Alioto T."/>
            <person name="Alioto T."/>
            <person name="Gomez Garrido J."/>
        </authorList>
    </citation>
    <scope>NUCLEOTIDE SEQUENCE</scope>
    <source>
        <strain evidence="5">A484AB</strain>
    </source>
</reference>
<dbReference type="InterPro" id="IPR001958">
    <property type="entry name" value="Tet-R_TetA/multi-R_MdtG-like"/>
</dbReference>
<name>A0A7D9L9R0_PARCT</name>
<keyword evidence="3" id="KW-1133">Transmembrane helix</keyword>
<comment type="subcellular location">
    <subcellularLocation>
        <location evidence="1">Membrane</location>
        <topology evidence="1">Multi-pass membrane protein</topology>
    </subcellularLocation>
</comment>
<evidence type="ECO:0000313" key="6">
    <source>
        <dbReference type="Proteomes" id="UP001152795"/>
    </source>
</evidence>
<dbReference type="InterPro" id="IPR011701">
    <property type="entry name" value="MFS"/>
</dbReference>
<dbReference type="OrthoDB" id="370281at2759"/>
<dbReference type="AlphaFoldDB" id="A0A7D9L9R0"/>
<dbReference type="SUPFAM" id="SSF103473">
    <property type="entry name" value="MFS general substrate transporter"/>
    <property type="match status" value="1"/>
</dbReference>
<dbReference type="InterPro" id="IPR020846">
    <property type="entry name" value="MFS_dom"/>
</dbReference>
<comment type="caution">
    <text evidence="5">The sequence shown here is derived from an EMBL/GenBank/DDBJ whole genome shotgun (WGS) entry which is preliminary data.</text>
</comment>
<protein>
    <submittedName>
        <fullName evidence="5">Major facilitator superfamily domain-containing 8-like</fullName>
    </submittedName>
</protein>
<dbReference type="PANTHER" id="PTHR23510:SF16">
    <property type="entry name" value="MAJOR FACILITATOR SUPERFAMILY (MFS) PROFILE DOMAIN-CONTAINING PROTEIN"/>
    <property type="match status" value="1"/>
</dbReference>
<sequence length="471" mass="52358">MGFTLNFTSLKNFVFLYLSLRLFTEGVEEFLIQPTAWYYMKYLGESDLFLGLTLAAYSAGALLFAPFVGVLEVKFQAAKMITVFSAFVRFFGNLLYSIPINGYFPFFGRLICGLGAATEGVLFGVVAKGTTNKNRAKAFLYLEGLYSLGTIFGPTLGSVLTFNVDIYGWKINAGNSPGIILIFIWLTLLLFALFLPSDLAENSGINERLVIEEKNDHDPAFSKSIVDYSHNGSSPSAMVFAETSDKVTAVVEEDSEDDIRLSKSVAEPGCRPSSMVFCLYYLICLSLFVYMVISFYVPLLAKYHLGLGLSYVKLIYVNSSLFVSVLFFATSLFLEKISENSFLFVTIFAQVIPISITFYFGLSWNNTMSVNESYLLVCSMLFLSAQFLNTPIASSVLSKITPVKSASFYQSLTYTAVHLGMCLSRLAAGATFGKMAMIYTSAVLAFFWLFGILWLGYEYRNFARLVTNTEV</sequence>
<evidence type="ECO:0000256" key="1">
    <source>
        <dbReference type="ARBA" id="ARBA00004141"/>
    </source>
</evidence>
<dbReference type="InterPro" id="IPR051068">
    <property type="entry name" value="MFS_Domain-Containing_Protein"/>
</dbReference>
<dbReference type="Proteomes" id="UP001152795">
    <property type="component" value="Unassembled WGS sequence"/>
</dbReference>
<evidence type="ECO:0000256" key="3">
    <source>
        <dbReference type="ARBA" id="ARBA00022989"/>
    </source>
</evidence>
<dbReference type="PANTHER" id="PTHR23510">
    <property type="entry name" value="INNER MEMBRANE TRANSPORT PROTEIN YAJR"/>
    <property type="match status" value="1"/>
</dbReference>
<evidence type="ECO:0000313" key="5">
    <source>
        <dbReference type="EMBL" id="CAB4029898.1"/>
    </source>
</evidence>
<keyword evidence="6" id="KW-1185">Reference proteome</keyword>
<gene>
    <name evidence="5" type="ORF">PACLA_8A079684</name>
</gene>
<dbReference type="EMBL" id="CACRXK020016484">
    <property type="protein sequence ID" value="CAB4029898.1"/>
    <property type="molecule type" value="Genomic_DNA"/>
</dbReference>
<accession>A0A7D9L9R0</accession>
<dbReference type="Pfam" id="PF07690">
    <property type="entry name" value="MFS_1"/>
    <property type="match status" value="1"/>
</dbReference>
<organism evidence="5 6">
    <name type="scientific">Paramuricea clavata</name>
    <name type="common">Red gorgonian</name>
    <name type="synonym">Violescent sea-whip</name>
    <dbReference type="NCBI Taxonomy" id="317549"/>
    <lineage>
        <taxon>Eukaryota</taxon>
        <taxon>Metazoa</taxon>
        <taxon>Cnidaria</taxon>
        <taxon>Anthozoa</taxon>
        <taxon>Octocorallia</taxon>
        <taxon>Malacalcyonacea</taxon>
        <taxon>Plexauridae</taxon>
        <taxon>Paramuricea</taxon>
    </lineage>
</organism>
<keyword evidence="4" id="KW-0472">Membrane</keyword>
<dbReference type="PRINTS" id="PR01035">
    <property type="entry name" value="TCRTETA"/>
</dbReference>
<dbReference type="GO" id="GO:0016020">
    <property type="term" value="C:membrane"/>
    <property type="evidence" value="ECO:0007669"/>
    <property type="project" value="UniProtKB-SubCell"/>
</dbReference>
<keyword evidence="2" id="KW-0812">Transmembrane</keyword>
<evidence type="ECO:0000256" key="4">
    <source>
        <dbReference type="ARBA" id="ARBA00023136"/>
    </source>
</evidence>
<dbReference type="GO" id="GO:0022857">
    <property type="term" value="F:transmembrane transporter activity"/>
    <property type="evidence" value="ECO:0007669"/>
    <property type="project" value="InterPro"/>
</dbReference>
<dbReference type="Gene3D" id="1.20.1250.20">
    <property type="entry name" value="MFS general substrate transporter like domains"/>
    <property type="match status" value="1"/>
</dbReference>
<dbReference type="PROSITE" id="PS50850">
    <property type="entry name" value="MFS"/>
    <property type="match status" value="1"/>
</dbReference>
<evidence type="ECO:0000256" key="2">
    <source>
        <dbReference type="ARBA" id="ARBA00022692"/>
    </source>
</evidence>